<dbReference type="InterPro" id="IPR058961">
    <property type="entry name" value="YafT"/>
</dbReference>
<dbReference type="PROSITE" id="PS51257">
    <property type="entry name" value="PROKAR_LIPOPROTEIN"/>
    <property type="match status" value="1"/>
</dbReference>
<dbReference type="eggNOG" id="ENOG502ZBD8">
    <property type="taxonomic scope" value="Bacteria"/>
</dbReference>
<evidence type="ECO:0008006" key="3">
    <source>
        <dbReference type="Google" id="ProtNLM"/>
    </source>
</evidence>
<organism evidence="1 2">
    <name type="scientific">Buttiauxella agrestis ATCC 33320</name>
    <dbReference type="NCBI Taxonomy" id="1006004"/>
    <lineage>
        <taxon>Bacteria</taxon>
        <taxon>Pseudomonadati</taxon>
        <taxon>Pseudomonadota</taxon>
        <taxon>Gammaproteobacteria</taxon>
        <taxon>Enterobacterales</taxon>
        <taxon>Enterobacteriaceae</taxon>
        <taxon>Buttiauxella</taxon>
    </lineage>
</organism>
<dbReference type="AlphaFoldDB" id="A0A085GIQ2"/>
<dbReference type="EMBL" id="JMPI01000019">
    <property type="protein sequence ID" value="KFC83597.1"/>
    <property type="molecule type" value="Genomic_DNA"/>
</dbReference>
<reference evidence="1 2" key="1">
    <citation type="submission" date="2014-05" db="EMBL/GenBank/DDBJ databases">
        <title>ATOL: Assembling a taxonomically balanced genome-scale reconstruction of the evolutionary history of the Enterobacteriaceae.</title>
        <authorList>
            <person name="Plunkett G.III."/>
            <person name="Neeno-Eckwall E.C."/>
            <person name="Glasner J.D."/>
            <person name="Perna N.T."/>
        </authorList>
    </citation>
    <scope>NUCLEOTIDE SEQUENCE [LARGE SCALE GENOMIC DNA]</scope>
    <source>
        <strain evidence="1 2">ATCC 33320</strain>
    </source>
</reference>
<keyword evidence="2" id="KW-1185">Reference proteome</keyword>
<dbReference type="Pfam" id="PF25851">
    <property type="entry name" value="YafT"/>
    <property type="match status" value="1"/>
</dbReference>
<dbReference type="OrthoDB" id="6637722at2"/>
<proteinExistence type="predicted"/>
<evidence type="ECO:0000313" key="1">
    <source>
        <dbReference type="EMBL" id="KFC83597.1"/>
    </source>
</evidence>
<dbReference type="Proteomes" id="UP000028653">
    <property type="component" value="Unassembled WGS sequence"/>
</dbReference>
<evidence type="ECO:0000313" key="2">
    <source>
        <dbReference type="Proteomes" id="UP000028653"/>
    </source>
</evidence>
<protein>
    <recommendedName>
        <fullName evidence="3">Lipoprotein</fullName>
    </recommendedName>
</protein>
<name>A0A085GIQ2_9ENTR</name>
<sequence>METKKIIVGITSAIFCLSLTGCGQQGKFIDAQKSTYKPRPVVSPQLTEQELFGWDPSAEITEEDIQDALAQAEDEISIPRNASIILVQSGEKTPDTEMQKELEKHYKVATFSGISPSKKITANKEPSTATNSYMLTLRYFGARGRQSTVIVYWPTLQMGIFDKQANSVVWQDYQPVNNNNQISSLRYLTRYAVIDVKTGNWEMYSPASIETAIPITPASTTKAKDLEDVVKTSKQQTYQANAQEIYSRFSLGKSRG</sequence>
<accession>A0A085GIQ2</accession>
<dbReference type="RefSeq" id="WP_051873629.1">
    <property type="nucleotide sequence ID" value="NZ_JMPI01000019.1"/>
</dbReference>
<comment type="caution">
    <text evidence="1">The sequence shown here is derived from an EMBL/GenBank/DDBJ whole genome shotgun (WGS) entry which is preliminary data.</text>
</comment>
<gene>
    <name evidence="1" type="ORF">GBAG_0707</name>
</gene>